<sequence length="76" mass="8276">MEYATYDEKAADAAVLRPTPEHHYPLPWRVAEGKPPRVMVVCAEGHCTCEAPTYAAANLIVRAVNVYGSALAEDFA</sequence>
<reference evidence="1 2" key="1">
    <citation type="submission" date="2024-03" db="EMBL/GenBank/DDBJ databases">
        <title>Actinomycetospora sp. OC33-EN06, a novel actinomycete isolated from wild orchid (Aerides multiflora).</title>
        <authorList>
            <person name="Suriyachadkun C."/>
        </authorList>
    </citation>
    <scope>NUCLEOTIDE SEQUENCE [LARGE SCALE GENOMIC DNA]</scope>
    <source>
        <strain evidence="1 2">OC33-EN06</strain>
    </source>
</reference>
<protein>
    <submittedName>
        <fullName evidence="1">Uncharacterized protein</fullName>
    </submittedName>
</protein>
<evidence type="ECO:0000313" key="2">
    <source>
        <dbReference type="Proteomes" id="UP001370100"/>
    </source>
</evidence>
<name>A0ABU8N146_9PSEU</name>
<dbReference type="RefSeq" id="WP_337712600.1">
    <property type="nucleotide sequence ID" value="NZ_JBBEGL010000002.1"/>
</dbReference>
<organism evidence="1 2">
    <name type="scientific">Actinomycetospora aeridis</name>
    <dbReference type="NCBI Taxonomy" id="3129231"/>
    <lineage>
        <taxon>Bacteria</taxon>
        <taxon>Bacillati</taxon>
        <taxon>Actinomycetota</taxon>
        <taxon>Actinomycetes</taxon>
        <taxon>Pseudonocardiales</taxon>
        <taxon>Pseudonocardiaceae</taxon>
        <taxon>Actinomycetospora</taxon>
    </lineage>
</organism>
<accession>A0ABU8N146</accession>
<keyword evidence="2" id="KW-1185">Reference proteome</keyword>
<proteinExistence type="predicted"/>
<evidence type="ECO:0000313" key="1">
    <source>
        <dbReference type="EMBL" id="MEJ2886112.1"/>
    </source>
</evidence>
<comment type="caution">
    <text evidence="1">The sequence shown here is derived from an EMBL/GenBank/DDBJ whole genome shotgun (WGS) entry which is preliminary data.</text>
</comment>
<dbReference type="Proteomes" id="UP001370100">
    <property type="component" value="Unassembled WGS sequence"/>
</dbReference>
<gene>
    <name evidence="1" type="ORF">WCD41_06585</name>
</gene>
<dbReference type="EMBL" id="JBBEGL010000002">
    <property type="protein sequence ID" value="MEJ2886112.1"/>
    <property type="molecule type" value="Genomic_DNA"/>
</dbReference>